<proteinExistence type="predicted"/>
<feature type="region of interest" description="Disordered" evidence="1">
    <location>
        <begin position="100"/>
        <end position="125"/>
    </location>
</feature>
<feature type="region of interest" description="Disordered" evidence="1">
    <location>
        <begin position="1"/>
        <end position="23"/>
    </location>
</feature>
<evidence type="ECO:0000313" key="3">
    <source>
        <dbReference type="Proteomes" id="UP000315949"/>
    </source>
</evidence>
<dbReference type="RefSeq" id="WP_146311519.1">
    <property type="nucleotide sequence ID" value="NZ_VOHE01000002.1"/>
</dbReference>
<dbReference type="OrthoDB" id="9923345at2"/>
<evidence type="ECO:0000313" key="2">
    <source>
        <dbReference type="EMBL" id="TWT20768.1"/>
    </source>
</evidence>
<reference evidence="2 3" key="1">
    <citation type="submission" date="2019-07" db="EMBL/GenBank/DDBJ databases">
        <title>Luteimonas sp. YD-1 nov., isolated from acidic soil.</title>
        <authorList>
            <person name="Zhou J."/>
        </authorList>
    </citation>
    <scope>NUCLEOTIDE SEQUENCE [LARGE SCALE GENOMIC DNA]</scope>
    <source>
        <strain evidence="2 3">YD-1</strain>
    </source>
</reference>
<accession>A0A5C5U4P3</accession>
<keyword evidence="3" id="KW-1185">Reference proteome</keyword>
<sequence length="125" mass="13493">MEDSTAASLHASAAGSRALPASPHARSILDECVDEFTRRLQACLALPDDDDRFWERVRGDIRALRARCQPGDAFAFELKAARVLAEYGFTAYPPELMSSLPVAPDAAPQPRAFTLPPRGPGSRAA</sequence>
<evidence type="ECO:0000256" key="1">
    <source>
        <dbReference type="SAM" id="MobiDB-lite"/>
    </source>
</evidence>
<dbReference type="EMBL" id="VOHE01000002">
    <property type="protein sequence ID" value="TWT20768.1"/>
    <property type="molecule type" value="Genomic_DNA"/>
</dbReference>
<name>A0A5C5U4P3_9GAMM</name>
<gene>
    <name evidence="2" type="ORF">FQY79_05505</name>
</gene>
<dbReference type="AlphaFoldDB" id="A0A5C5U4P3"/>
<protein>
    <submittedName>
        <fullName evidence="2">Uncharacterized protein</fullName>
    </submittedName>
</protein>
<comment type="caution">
    <text evidence="2">The sequence shown here is derived from an EMBL/GenBank/DDBJ whole genome shotgun (WGS) entry which is preliminary data.</text>
</comment>
<dbReference type="Proteomes" id="UP000315949">
    <property type="component" value="Unassembled WGS sequence"/>
</dbReference>
<organism evidence="2 3">
    <name type="scientific">Luteimonas wenzhouensis</name>
    <dbReference type="NCBI Taxonomy" id="2599615"/>
    <lineage>
        <taxon>Bacteria</taxon>
        <taxon>Pseudomonadati</taxon>
        <taxon>Pseudomonadota</taxon>
        <taxon>Gammaproteobacteria</taxon>
        <taxon>Lysobacterales</taxon>
        <taxon>Lysobacteraceae</taxon>
        <taxon>Luteimonas</taxon>
    </lineage>
</organism>